<dbReference type="Gene3D" id="1.10.132.50">
    <property type="entry name" value="ATP synthase (C/AC39) subunit, domain 3"/>
    <property type="match status" value="1"/>
</dbReference>
<dbReference type="AlphaFoldDB" id="A0A9D2NTY0"/>
<reference evidence="4" key="1">
    <citation type="journal article" date="2021" name="PeerJ">
        <title>Extensive microbial diversity within the chicken gut microbiome revealed by metagenomics and culture.</title>
        <authorList>
            <person name="Gilroy R."/>
            <person name="Ravi A."/>
            <person name="Getino M."/>
            <person name="Pursley I."/>
            <person name="Horton D.L."/>
            <person name="Alikhan N.F."/>
            <person name="Baker D."/>
            <person name="Gharbi K."/>
            <person name="Hall N."/>
            <person name="Watson M."/>
            <person name="Adriaenssens E.M."/>
            <person name="Foster-Nyarko E."/>
            <person name="Jarju S."/>
            <person name="Secka A."/>
            <person name="Antonio M."/>
            <person name="Oren A."/>
            <person name="Chaudhuri R.R."/>
            <person name="La Ragione R."/>
            <person name="Hildebrand F."/>
            <person name="Pallen M.J."/>
        </authorList>
    </citation>
    <scope>NUCLEOTIDE SEQUENCE</scope>
    <source>
        <strain evidence="4">ChiGjej1B1-1692</strain>
    </source>
</reference>
<sequence length="323" mass="35859">MSNTKYTYAVARIRALETSLLNDAFIGQLLACGTAEQALQLLIDRGWGDPSAENDMESVLKCEEEKTWQVIRDVAPDMSVFDVLLYPRLYHNLKAAVKAVCTGVKNPRIFYDDCPIPGEEMMRIVEGKEFLRLPGNMSRTAQEAMDILLHTGDGQLCDICVDKAALEAAAEAGKRSGERIIEEYADTTVAIADIKIAVRAQKTGKSAEFMRSAMAECSSLNVGQLIRAALAGEDEIAQYLQETSYAGGAEALKTSPSAFERWCDNRMIETMKPQKYETFSVGPLLGYLIARENEIKTVRIILTGKQNGFSDDAIRERIREMYV</sequence>
<comment type="similarity">
    <text evidence="1">Belongs to the V-ATPase V0D/AC39 subunit family.</text>
</comment>
<dbReference type="EMBL" id="DWWK01000002">
    <property type="protein sequence ID" value="HJC37466.1"/>
    <property type="molecule type" value="Genomic_DNA"/>
</dbReference>
<dbReference type="InterPro" id="IPR002843">
    <property type="entry name" value="ATPase_V0-cplx_csu/dsu"/>
</dbReference>
<dbReference type="Gene3D" id="1.20.1690.10">
    <property type="entry name" value="V-type ATP synthase subunit C domain"/>
    <property type="match status" value="2"/>
</dbReference>
<keyword evidence="2" id="KW-0813">Transport</keyword>
<dbReference type="SUPFAM" id="SSF103486">
    <property type="entry name" value="V-type ATP synthase subunit C"/>
    <property type="match status" value="1"/>
</dbReference>
<evidence type="ECO:0000256" key="3">
    <source>
        <dbReference type="ARBA" id="ARBA00023065"/>
    </source>
</evidence>
<organism evidence="4 5">
    <name type="scientific">Candidatus Mediterraneibacter faecigallinarum</name>
    <dbReference type="NCBI Taxonomy" id="2838669"/>
    <lineage>
        <taxon>Bacteria</taxon>
        <taxon>Bacillati</taxon>
        <taxon>Bacillota</taxon>
        <taxon>Clostridia</taxon>
        <taxon>Lachnospirales</taxon>
        <taxon>Lachnospiraceae</taxon>
        <taxon>Mediterraneibacter</taxon>
    </lineage>
</organism>
<keyword evidence="3" id="KW-0406">Ion transport</keyword>
<dbReference type="InterPro" id="IPR044911">
    <property type="entry name" value="V-type_ATPase_csu/dsu_dom_3"/>
</dbReference>
<evidence type="ECO:0000256" key="2">
    <source>
        <dbReference type="ARBA" id="ARBA00022448"/>
    </source>
</evidence>
<accession>A0A9D2NTY0</accession>
<evidence type="ECO:0000256" key="1">
    <source>
        <dbReference type="ARBA" id="ARBA00006709"/>
    </source>
</evidence>
<dbReference type="InterPro" id="IPR036079">
    <property type="entry name" value="ATPase_csu/dsu_sf"/>
</dbReference>
<gene>
    <name evidence="4" type="ORF">H9757_00115</name>
</gene>
<proteinExistence type="inferred from homology"/>
<dbReference type="Proteomes" id="UP000823894">
    <property type="component" value="Unassembled WGS sequence"/>
</dbReference>
<protein>
    <submittedName>
        <fullName evidence="4">V-type ATPase subunit</fullName>
    </submittedName>
</protein>
<dbReference type="PANTHER" id="PTHR38682">
    <property type="entry name" value="V-TYPE ATP SYNTHASE SUBUNIT C"/>
    <property type="match status" value="1"/>
</dbReference>
<reference evidence="4" key="2">
    <citation type="submission" date="2021-04" db="EMBL/GenBank/DDBJ databases">
        <authorList>
            <person name="Gilroy R."/>
        </authorList>
    </citation>
    <scope>NUCLEOTIDE SEQUENCE</scope>
    <source>
        <strain evidence="4">ChiGjej1B1-1692</strain>
    </source>
</reference>
<dbReference type="PANTHER" id="PTHR38682:SF1">
    <property type="entry name" value="V-TYPE ATP SYNTHASE SUBUNIT C"/>
    <property type="match status" value="1"/>
</dbReference>
<evidence type="ECO:0000313" key="4">
    <source>
        <dbReference type="EMBL" id="HJC37466.1"/>
    </source>
</evidence>
<dbReference type="InterPro" id="IPR035067">
    <property type="entry name" value="V-type_ATPase_csu/dsu"/>
</dbReference>
<dbReference type="Pfam" id="PF01992">
    <property type="entry name" value="vATP-synt_AC39"/>
    <property type="match status" value="1"/>
</dbReference>
<comment type="caution">
    <text evidence="4">The sequence shown here is derived from an EMBL/GenBank/DDBJ whole genome shotgun (WGS) entry which is preliminary data.</text>
</comment>
<dbReference type="GO" id="GO:0046961">
    <property type="term" value="F:proton-transporting ATPase activity, rotational mechanism"/>
    <property type="evidence" value="ECO:0007669"/>
    <property type="project" value="InterPro"/>
</dbReference>
<evidence type="ECO:0000313" key="5">
    <source>
        <dbReference type="Proteomes" id="UP000823894"/>
    </source>
</evidence>
<dbReference type="InterPro" id="IPR050873">
    <property type="entry name" value="V-ATPase_V0D/AC39_subunit"/>
</dbReference>
<name>A0A9D2NTY0_9FIRM</name>